<evidence type="ECO:0000313" key="1">
    <source>
        <dbReference type="EMBL" id="MBD2768939.1"/>
    </source>
</evidence>
<comment type="caution">
    <text evidence="1">The sequence shown here is derived from an EMBL/GenBank/DDBJ whole genome shotgun (WGS) entry which is preliminary data.</text>
</comment>
<reference evidence="1" key="1">
    <citation type="submission" date="2020-09" db="EMBL/GenBank/DDBJ databases">
        <authorList>
            <person name="Kim M.K."/>
        </authorList>
    </citation>
    <scope>NUCLEOTIDE SEQUENCE</scope>
    <source>
        <strain evidence="1">BT664</strain>
    </source>
</reference>
<keyword evidence="2" id="KW-1185">Reference proteome</keyword>
<gene>
    <name evidence="1" type="ORF">IC235_13675</name>
</gene>
<dbReference type="RefSeq" id="WP_191005744.1">
    <property type="nucleotide sequence ID" value="NZ_JACXAD010000014.1"/>
</dbReference>
<dbReference type="Proteomes" id="UP000612233">
    <property type="component" value="Unassembled WGS sequence"/>
</dbReference>
<accession>A0A927GK98</accession>
<sequence>PLTLDLRALPPGPYQVQVLDLLGRPLATHTLAGNEQYALAAQHLQPGRYLVRVVGQTVNLTLPLPLLRN</sequence>
<evidence type="ECO:0000313" key="2">
    <source>
        <dbReference type="Proteomes" id="UP000612233"/>
    </source>
</evidence>
<dbReference type="EMBL" id="JACXAD010000014">
    <property type="protein sequence ID" value="MBD2768939.1"/>
    <property type="molecule type" value="Genomic_DNA"/>
</dbReference>
<protein>
    <submittedName>
        <fullName evidence="1">T9SS type A sorting domain-containing protein</fullName>
    </submittedName>
</protein>
<feature type="non-terminal residue" evidence="1">
    <location>
        <position position="1"/>
    </location>
</feature>
<dbReference type="AlphaFoldDB" id="A0A927GK98"/>
<organism evidence="1 2">
    <name type="scientific">Hymenobacter montanus</name>
    <dbReference type="NCBI Taxonomy" id="2771359"/>
    <lineage>
        <taxon>Bacteria</taxon>
        <taxon>Pseudomonadati</taxon>
        <taxon>Bacteroidota</taxon>
        <taxon>Cytophagia</taxon>
        <taxon>Cytophagales</taxon>
        <taxon>Hymenobacteraceae</taxon>
        <taxon>Hymenobacter</taxon>
    </lineage>
</organism>
<name>A0A927GK98_9BACT</name>
<proteinExistence type="predicted"/>